<keyword evidence="5" id="KW-1015">Disulfide bond</keyword>
<accession>A0A0B7AF57</accession>
<feature type="transmembrane region" description="Helical" evidence="7">
    <location>
        <begin position="905"/>
        <end position="932"/>
    </location>
</feature>
<dbReference type="Pfam" id="PF23032">
    <property type="entry name" value="GBD_ELAPOR1-like_3rd"/>
    <property type="match status" value="1"/>
</dbReference>
<dbReference type="Gene3D" id="2.70.130.10">
    <property type="entry name" value="Mannose-6-phosphate receptor binding domain"/>
    <property type="match status" value="1"/>
</dbReference>
<reference evidence="10" key="1">
    <citation type="submission" date="2014-12" db="EMBL/GenBank/DDBJ databases">
        <title>Insight into the proteome of Arion vulgaris.</title>
        <authorList>
            <person name="Aradska J."/>
            <person name="Bulat T."/>
            <person name="Smidak R."/>
            <person name="Sarate P."/>
            <person name="Gangsoo J."/>
            <person name="Sialana F."/>
            <person name="Bilban M."/>
            <person name="Lubec G."/>
        </authorList>
    </citation>
    <scope>NUCLEOTIDE SEQUENCE</scope>
    <source>
        <tissue evidence="10">Skin</tissue>
    </source>
</reference>
<dbReference type="EMBL" id="HACG01032784">
    <property type="protein sequence ID" value="CEK79649.1"/>
    <property type="molecule type" value="Transcribed_RNA"/>
</dbReference>
<evidence type="ECO:0000256" key="3">
    <source>
        <dbReference type="ARBA" id="ARBA00022475"/>
    </source>
</evidence>
<dbReference type="PROSITE" id="PS51914">
    <property type="entry name" value="MRH"/>
    <property type="match status" value="1"/>
</dbReference>
<dbReference type="SMART" id="SM01411">
    <property type="entry name" value="Ephrin_rec_like"/>
    <property type="match status" value="4"/>
</dbReference>
<evidence type="ECO:0000256" key="6">
    <source>
        <dbReference type="ARBA" id="ARBA00023180"/>
    </source>
</evidence>
<sequence>MHNLPSVTSTNCVRHILNLILSLSLVLAVTKEETLQQCHLDDFHYEYTECDINGGRWRVPVPKEPGMCIASSSPGAPVRGKDCNFACNPGEYLDIQGDQECHHCPPGTYSLGGGIRFDEWDELPSGFAVKTEHVTPSSWGSKIQHKENCSRSEWTPRGSYIMSVPGQCPSNLLFSAKLIMAGTLSFEYQYTDPESIFHFVVQNDQCQAVDSDETEKWPEITNEGRWSTIKVNLKTGMNVLQWRTIGALSELIHSSVSPVLIRKIEITGVAYTSECTKCPNGTYSGEGSSFCLLCPADQFSVHGANKCESCKSWEYAEPGSAQCTARPPCTEFDYYEYQKPCNGNGKTQMSFNWIEPRICYENASGSVVLPSDGPLVGCPPCNPGMHKVNASHCDFCETDHYADSDGMCHVCPALTSPNYNIDYKYWNVLPNNVSTHCISAGVDICTNTAGWLPSGDHIKTSFGLGDHNTFLVLLLKIAGFRGSVGTVDGKPIALSTVTFDMELKCKTPCQLLFLSDANGRNAVLQSWEKTSARKSYSHEIFTNESLTLTWAFQPDDFGFGSPEDSEQMLKMQNVAKIFNIKVTNVISGGATMCQSCPEGKTEDGCIPCPDGQYVDPKSQRCESCPLGTVLPRSNAWGKEACKPCGHGLHPVGGRSCRSDCHFTDDMGRVYDFTELDKVRFVSGSRLFTGSGTQYYHGFNISLCNHGTQPLPTCVNNVTSQLVEQEIIPREKMLNQPGFLSSMVCRSTLVPQSDPDKPLVSTQPVSLGTHLTKIVTNISLHGLYGDEGFPFEDTERDIHFYYESGSPTSACPNGRTSIISLRCDPSQSDSGSIQLPPKCSDGTCDGCTFHFLWLTVKACPTCRKEDYDVVRGECVNGEQIIHFFPPDGCLHLPEETVAQIIQKCTVLPYAVVIAIPVSVGVALILILLLIYCWSRNKKLEYKYMKLVETAGGQDGEMPAADTCGMEDDEEDVHFAEAGVSSSFLSKIREKFYSKRIKDDDNPFMAVKMSEKMSLT</sequence>
<evidence type="ECO:0000259" key="9">
    <source>
        <dbReference type="PROSITE" id="PS51914"/>
    </source>
</evidence>
<dbReference type="InterPro" id="IPR009030">
    <property type="entry name" value="Growth_fac_rcpt_cys_sf"/>
</dbReference>
<keyword evidence="7" id="KW-1133">Transmembrane helix</keyword>
<dbReference type="Pfam" id="PF23091">
    <property type="entry name" value="TNFR_ELAPOR1_6th"/>
    <property type="match status" value="1"/>
</dbReference>
<dbReference type="InterPro" id="IPR056608">
    <property type="entry name" value="Elapor1/2_GBD"/>
</dbReference>
<evidence type="ECO:0000256" key="7">
    <source>
        <dbReference type="SAM" id="Phobius"/>
    </source>
</evidence>
<dbReference type="InterPro" id="IPR044865">
    <property type="entry name" value="MRH_dom"/>
</dbReference>
<dbReference type="AlphaFoldDB" id="A0A0B7AF57"/>
<keyword evidence="4 8" id="KW-0732">Signal</keyword>
<name>A0A0B7AF57_9EUPU</name>
<gene>
    <name evidence="10" type="primary">ORF116695</name>
</gene>
<keyword evidence="7" id="KW-0472">Membrane</keyword>
<dbReference type="SUPFAM" id="SSF50911">
    <property type="entry name" value="Mannose 6-phosphate receptor domain"/>
    <property type="match status" value="1"/>
</dbReference>
<feature type="signal peptide" evidence="8">
    <location>
        <begin position="1"/>
        <end position="28"/>
    </location>
</feature>
<feature type="domain" description="MRH" evidence="9">
    <location>
        <begin position="658"/>
        <end position="860"/>
    </location>
</feature>
<dbReference type="GO" id="GO:0005886">
    <property type="term" value="C:plasma membrane"/>
    <property type="evidence" value="ECO:0007669"/>
    <property type="project" value="UniProtKB-SubCell"/>
</dbReference>
<feature type="chain" id="PRO_5002111618" description="MRH domain-containing protein" evidence="8">
    <location>
        <begin position="29"/>
        <end position="1014"/>
    </location>
</feature>
<evidence type="ECO:0000256" key="1">
    <source>
        <dbReference type="ARBA" id="ARBA00004251"/>
    </source>
</evidence>
<evidence type="ECO:0000256" key="4">
    <source>
        <dbReference type="ARBA" id="ARBA00022729"/>
    </source>
</evidence>
<dbReference type="PANTHER" id="PTHR22727">
    <property type="entry name" value="PROTEIN CBG13728"/>
    <property type="match status" value="1"/>
</dbReference>
<dbReference type="Pfam" id="PF23087">
    <property type="entry name" value="MRH_ELAPOR1_9th"/>
    <property type="match status" value="1"/>
</dbReference>
<dbReference type="SUPFAM" id="SSF57184">
    <property type="entry name" value="Growth factor receptor domain"/>
    <property type="match status" value="1"/>
</dbReference>
<keyword evidence="3" id="KW-1003">Cell membrane</keyword>
<protein>
    <recommendedName>
        <fullName evidence="9">MRH domain-containing protein</fullName>
    </recommendedName>
</protein>
<comment type="similarity">
    <text evidence="2">Belongs to the ELAPOR family.</text>
</comment>
<evidence type="ECO:0000313" key="10">
    <source>
        <dbReference type="EMBL" id="CEK79649.1"/>
    </source>
</evidence>
<keyword evidence="6" id="KW-0325">Glycoprotein</keyword>
<evidence type="ECO:0000256" key="8">
    <source>
        <dbReference type="SAM" id="SignalP"/>
    </source>
</evidence>
<dbReference type="InterPro" id="IPR039181">
    <property type="entry name" value="Elapor1/2"/>
</dbReference>
<dbReference type="InterPro" id="IPR056610">
    <property type="entry name" value="Elapor1/2_TNFR-like"/>
</dbReference>
<dbReference type="InterPro" id="IPR056609">
    <property type="entry name" value="Elapor1-like_3rd"/>
</dbReference>
<dbReference type="Pfam" id="PF23031">
    <property type="entry name" value="GBD_ELAPOR1"/>
    <property type="match status" value="1"/>
</dbReference>
<keyword evidence="7" id="KW-0812">Transmembrane</keyword>
<dbReference type="PANTHER" id="PTHR22727:SF15">
    <property type="entry name" value="MRH DOMAIN-CONTAINING PROTEIN"/>
    <property type="match status" value="1"/>
</dbReference>
<evidence type="ECO:0000256" key="2">
    <source>
        <dbReference type="ARBA" id="ARBA00007627"/>
    </source>
</evidence>
<comment type="subcellular location">
    <subcellularLocation>
        <location evidence="1">Cell membrane</location>
        <topology evidence="1">Single-pass type I membrane protein</topology>
    </subcellularLocation>
</comment>
<evidence type="ECO:0000256" key="5">
    <source>
        <dbReference type="ARBA" id="ARBA00023157"/>
    </source>
</evidence>
<dbReference type="InterPro" id="IPR009011">
    <property type="entry name" value="Man6P_isomerase_rcpt-bd_dom_sf"/>
</dbReference>
<proteinExistence type="inferred from homology"/>
<organism evidence="10">
    <name type="scientific">Arion vulgaris</name>
    <dbReference type="NCBI Taxonomy" id="1028688"/>
    <lineage>
        <taxon>Eukaryota</taxon>
        <taxon>Metazoa</taxon>
        <taxon>Spiralia</taxon>
        <taxon>Lophotrochozoa</taxon>
        <taxon>Mollusca</taxon>
        <taxon>Gastropoda</taxon>
        <taxon>Heterobranchia</taxon>
        <taxon>Euthyneura</taxon>
        <taxon>Panpulmonata</taxon>
        <taxon>Eupulmonata</taxon>
        <taxon>Stylommatophora</taxon>
        <taxon>Helicina</taxon>
        <taxon>Arionoidea</taxon>
        <taxon>Arionidae</taxon>
        <taxon>Arion</taxon>
    </lineage>
</organism>
<dbReference type="InterPro" id="IPR056607">
    <property type="entry name" value="Elapor1/2_MRH"/>
</dbReference>